<organism evidence="3 4">
    <name type="scientific">Funiculus sociatus GB2-A5</name>
    <dbReference type="NCBI Taxonomy" id="2933946"/>
    <lineage>
        <taxon>Bacteria</taxon>
        <taxon>Bacillati</taxon>
        <taxon>Cyanobacteriota</taxon>
        <taxon>Cyanophyceae</taxon>
        <taxon>Coleofasciculales</taxon>
        <taxon>Coleofasciculaceae</taxon>
        <taxon>Funiculus</taxon>
    </lineage>
</organism>
<keyword evidence="1" id="KW-0802">TPR repeat</keyword>
<dbReference type="InterPro" id="IPR044213">
    <property type="entry name" value="At2g44920-like"/>
</dbReference>
<comment type="caution">
    <text evidence="3">The sequence shown here is derived from an EMBL/GenBank/DDBJ whole genome shotgun (WGS) entry which is preliminary data.</text>
</comment>
<reference evidence="3 4" key="1">
    <citation type="submission" date="2022-04" db="EMBL/GenBank/DDBJ databases">
        <title>Positive selection, recombination, and allopatry shape intraspecific diversity of widespread and dominant cyanobacteria.</title>
        <authorList>
            <person name="Wei J."/>
            <person name="Shu W."/>
            <person name="Hu C."/>
        </authorList>
    </citation>
    <scope>NUCLEOTIDE SEQUENCE [LARGE SCALE GENOMIC DNA]</scope>
    <source>
        <strain evidence="3 4">GB2-A5</strain>
    </source>
</reference>
<evidence type="ECO:0000256" key="2">
    <source>
        <dbReference type="SAM" id="SignalP"/>
    </source>
</evidence>
<evidence type="ECO:0000313" key="3">
    <source>
        <dbReference type="EMBL" id="MEP0865322.1"/>
    </source>
</evidence>
<sequence>MKPQIAATAALLATISLAVPAIAEDVQHLRQLLATKQCPQCNLSGAGFALADLSGANLSGADLSRANLSRANLSGANLAGANLAGASLFGVNLAGANLTGANLTGADLRESYLVNASMVSANVNGANFQAAVGIPNYAATAEEFYTWGVVEGQKGDQGGAIAHFNQALALKPQFAAAYFARGVARYQAGDRQGAVLDSQRAAEIFTVQGNMQGYQTAQLFIKEITTPPKQPGSGGGNLMNFLGGIGSLLLQMLL</sequence>
<gene>
    <name evidence="3" type="ORF">NDI37_12675</name>
</gene>
<dbReference type="SUPFAM" id="SSF141571">
    <property type="entry name" value="Pentapeptide repeat-like"/>
    <property type="match status" value="1"/>
</dbReference>
<dbReference type="SMART" id="SM00028">
    <property type="entry name" value="TPR"/>
    <property type="match status" value="2"/>
</dbReference>
<feature type="chain" id="PRO_5046710313" evidence="2">
    <location>
        <begin position="24"/>
        <end position="254"/>
    </location>
</feature>
<evidence type="ECO:0000313" key="4">
    <source>
        <dbReference type="Proteomes" id="UP001442494"/>
    </source>
</evidence>
<keyword evidence="2" id="KW-0732">Signal</keyword>
<dbReference type="Pfam" id="PF13414">
    <property type="entry name" value="TPR_11"/>
    <property type="match status" value="1"/>
</dbReference>
<dbReference type="Pfam" id="PF00805">
    <property type="entry name" value="Pentapeptide"/>
    <property type="match status" value="1"/>
</dbReference>
<name>A0ABV0JPJ5_9CYAN</name>
<dbReference type="InterPro" id="IPR019734">
    <property type="entry name" value="TPR_rpt"/>
</dbReference>
<dbReference type="RefSeq" id="WP_190419842.1">
    <property type="nucleotide sequence ID" value="NZ_JAMPKK010000024.1"/>
</dbReference>
<dbReference type="PANTHER" id="PTHR47200">
    <property type="entry name" value="THYLAKOID LUMENAL 15 KDA PROTEIN 1, CHLOROPLASTIC"/>
    <property type="match status" value="1"/>
</dbReference>
<keyword evidence="4" id="KW-1185">Reference proteome</keyword>
<dbReference type="Gene3D" id="1.25.40.10">
    <property type="entry name" value="Tetratricopeptide repeat domain"/>
    <property type="match status" value="1"/>
</dbReference>
<dbReference type="EMBL" id="JAMPKK010000024">
    <property type="protein sequence ID" value="MEP0865322.1"/>
    <property type="molecule type" value="Genomic_DNA"/>
</dbReference>
<dbReference type="Proteomes" id="UP001442494">
    <property type="component" value="Unassembled WGS sequence"/>
</dbReference>
<feature type="signal peptide" evidence="2">
    <location>
        <begin position="1"/>
        <end position="23"/>
    </location>
</feature>
<dbReference type="InterPro" id="IPR001646">
    <property type="entry name" value="5peptide_repeat"/>
</dbReference>
<evidence type="ECO:0000256" key="1">
    <source>
        <dbReference type="PROSITE-ProRule" id="PRU00339"/>
    </source>
</evidence>
<dbReference type="InterPro" id="IPR011990">
    <property type="entry name" value="TPR-like_helical_dom_sf"/>
</dbReference>
<protein>
    <submittedName>
        <fullName evidence="3">Pentapeptide repeat-containing protein</fullName>
    </submittedName>
</protein>
<proteinExistence type="predicted"/>
<feature type="repeat" description="TPR" evidence="1">
    <location>
        <begin position="141"/>
        <end position="174"/>
    </location>
</feature>
<dbReference type="SUPFAM" id="SSF48452">
    <property type="entry name" value="TPR-like"/>
    <property type="match status" value="1"/>
</dbReference>
<accession>A0ABV0JPJ5</accession>
<dbReference type="PROSITE" id="PS50005">
    <property type="entry name" value="TPR"/>
    <property type="match status" value="1"/>
</dbReference>
<dbReference type="Gene3D" id="2.160.20.80">
    <property type="entry name" value="E3 ubiquitin-protein ligase SopA"/>
    <property type="match status" value="1"/>
</dbReference>
<dbReference type="PANTHER" id="PTHR47200:SF2">
    <property type="entry name" value="THYLAKOID LUMENAL 15 KDA PROTEIN 1, CHLOROPLASTIC"/>
    <property type="match status" value="1"/>
</dbReference>